<dbReference type="RefSeq" id="WP_350343104.1">
    <property type="nucleotide sequence ID" value="NZ_CP158367.1"/>
</dbReference>
<reference evidence="1" key="1">
    <citation type="journal article" date="2013" name="Extremophiles">
        <title>Proteinivorax tanatarense gen. nov., sp. nov., an anaerobic, haloalkaliphilic, proteolytic bacterium isolated from a decaying algal bloom, and proposal of Proteinivoraceae fam. nov.</title>
        <authorList>
            <person name="Kevbrin V."/>
            <person name="Boltyanskaya Y."/>
            <person name="Zhilina T."/>
            <person name="Kolganova T."/>
            <person name="Lavrentjeva E."/>
            <person name="Kuznetsov B."/>
        </authorList>
    </citation>
    <scope>NUCLEOTIDE SEQUENCE</scope>
    <source>
        <strain evidence="1">Z-910T</strain>
    </source>
</reference>
<protein>
    <submittedName>
        <fullName evidence="1">DUF192 domain-containing protein</fullName>
    </submittedName>
</protein>
<proteinExistence type="predicted"/>
<dbReference type="InterPro" id="IPR038695">
    <property type="entry name" value="Saro_0823-like_sf"/>
</dbReference>
<name>A0AAU7VJR5_9FIRM</name>
<organism evidence="1">
    <name type="scientific">Proteinivorax tanatarense</name>
    <dbReference type="NCBI Taxonomy" id="1260629"/>
    <lineage>
        <taxon>Bacteria</taxon>
        <taxon>Bacillati</taxon>
        <taxon>Bacillota</taxon>
        <taxon>Clostridia</taxon>
        <taxon>Eubacteriales</taxon>
        <taxon>Proteinivoracaceae</taxon>
        <taxon>Proteinivorax</taxon>
    </lineage>
</organism>
<dbReference type="Pfam" id="PF02643">
    <property type="entry name" value="DUF192"/>
    <property type="match status" value="1"/>
</dbReference>
<accession>A0AAU7VJR5</accession>
<gene>
    <name evidence="1" type="ORF">PRVXT_002384</name>
</gene>
<evidence type="ECO:0000313" key="1">
    <source>
        <dbReference type="EMBL" id="XBX74350.1"/>
    </source>
</evidence>
<sequence length="108" mass="12853">MITKLKIADSFWSRLKGLMFKKKISLNEGMFFPNCGRVHTCFMKFDLCVIYLDKYLNVIGYQVLKPWKISKRIKGTKHILETSSEFRRVLKKDTKKKVLNIEEVEKYV</sequence>
<dbReference type="AlphaFoldDB" id="A0AAU7VJR5"/>
<dbReference type="InterPro" id="IPR003795">
    <property type="entry name" value="DUF192"/>
</dbReference>
<reference evidence="1" key="2">
    <citation type="submission" date="2024-06" db="EMBL/GenBank/DDBJ databases">
        <authorList>
            <person name="Petrova K.O."/>
            <person name="Toshchakov S.V."/>
            <person name="Boltjanskaja Y.V."/>
            <person name="Kevbrin V."/>
        </authorList>
    </citation>
    <scope>NUCLEOTIDE SEQUENCE</scope>
    <source>
        <strain evidence="1">Z-910T</strain>
    </source>
</reference>
<dbReference type="EMBL" id="CP158367">
    <property type="protein sequence ID" value="XBX74350.1"/>
    <property type="molecule type" value="Genomic_DNA"/>
</dbReference>
<dbReference type="Gene3D" id="2.60.120.1140">
    <property type="entry name" value="Protein of unknown function DUF192"/>
    <property type="match status" value="1"/>
</dbReference>